<reference evidence="4" key="1">
    <citation type="submission" date="2016-10" db="EMBL/GenBank/DDBJ databases">
        <authorList>
            <person name="Varghese N."/>
            <person name="Submissions S."/>
        </authorList>
    </citation>
    <scope>NUCLEOTIDE SEQUENCE [LARGE SCALE GENOMIC DNA]</scope>
    <source>
        <strain evidence="4">ATCC 51557</strain>
    </source>
</reference>
<protein>
    <submittedName>
        <fullName evidence="3">Uncharacterized protein</fullName>
    </submittedName>
</protein>
<keyword evidence="4" id="KW-1185">Reference proteome</keyword>
<feature type="coiled-coil region" evidence="1">
    <location>
        <begin position="111"/>
        <end position="156"/>
    </location>
</feature>
<dbReference type="Proteomes" id="UP000199262">
    <property type="component" value="Unassembled WGS sequence"/>
</dbReference>
<organism evidence="3 4">
    <name type="scientific">Borreliella japonica</name>
    <name type="common">Borrelia japonica</name>
    <dbReference type="NCBI Taxonomy" id="34095"/>
    <lineage>
        <taxon>Bacteria</taxon>
        <taxon>Pseudomonadati</taxon>
        <taxon>Spirochaetota</taxon>
        <taxon>Spirochaetia</taxon>
        <taxon>Spirochaetales</taxon>
        <taxon>Borreliaceae</taxon>
        <taxon>Borreliella</taxon>
    </lineage>
</organism>
<name>A0A1G4QH56_BORJA</name>
<dbReference type="AlphaFoldDB" id="A0A1G4QH56"/>
<evidence type="ECO:0000256" key="1">
    <source>
        <dbReference type="SAM" id="Coils"/>
    </source>
</evidence>
<proteinExistence type="predicted"/>
<gene>
    <name evidence="3" type="ORF">SAMN02983004_01116</name>
</gene>
<feature type="signal peptide" evidence="2">
    <location>
        <begin position="1"/>
        <end position="28"/>
    </location>
</feature>
<evidence type="ECO:0000313" key="3">
    <source>
        <dbReference type="EMBL" id="SCW43852.1"/>
    </source>
</evidence>
<accession>A0A1G4QH56</accession>
<keyword evidence="1" id="KW-0175">Coiled coil</keyword>
<sequence length="221" mass="24889">MNKNMNKNMRMFIVCVVFALLSSCKNDAISKDLESSVQSEQEIKKEFNGLLNILETKDLSQLDEKDTKEIEKTIKDLKDKVEKTDSKKTPIGTYLEYEKKIQEIREKLKGKGNFEDKLNGLEESLTKKKEERKKALQEAKQKFEEFQNQVNTTTGVTTGQRAGNQGAVGAQAFKCAKEFGLSVSSSSKNGTDTGDMSKGIIDDAIKKIEEELKNTIEDTKE</sequence>
<dbReference type="EMBL" id="FMTE01000025">
    <property type="protein sequence ID" value="SCW43852.1"/>
    <property type="molecule type" value="Genomic_DNA"/>
</dbReference>
<feature type="chain" id="PRO_5011477312" evidence="2">
    <location>
        <begin position="29"/>
        <end position="221"/>
    </location>
</feature>
<evidence type="ECO:0000256" key="2">
    <source>
        <dbReference type="SAM" id="SignalP"/>
    </source>
</evidence>
<keyword evidence="2" id="KW-0732">Signal</keyword>
<evidence type="ECO:0000313" key="4">
    <source>
        <dbReference type="Proteomes" id="UP000199262"/>
    </source>
</evidence>
<dbReference type="PROSITE" id="PS51257">
    <property type="entry name" value="PROKAR_LIPOPROTEIN"/>
    <property type="match status" value="1"/>
</dbReference>